<dbReference type="EMBL" id="CP035928">
    <property type="protein sequence ID" value="QEP33189.1"/>
    <property type="molecule type" value="Genomic_DNA"/>
</dbReference>
<name>A0A5C2H466_9BACT</name>
<dbReference type="RefSeq" id="WP_130232162.1">
    <property type="nucleotide sequence ID" value="NZ_BMEF01000037.1"/>
</dbReference>
<dbReference type="InterPro" id="IPR041657">
    <property type="entry name" value="HTH_17"/>
</dbReference>
<evidence type="ECO:0000313" key="2">
    <source>
        <dbReference type="EMBL" id="QEP33189.1"/>
    </source>
</evidence>
<evidence type="ECO:0000259" key="1">
    <source>
        <dbReference type="Pfam" id="PF12728"/>
    </source>
</evidence>
<dbReference type="Pfam" id="PF12728">
    <property type="entry name" value="HTH_17"/>
    <property type="match status" value="1"/>
</dbReference>
<dbReference type="KEGG" id="apai:APAC_0014"/>
<reference evidence="2" key="1">
    <citation type="submission" date="2019-09" db="EMBL/GenBank/DDBJ databases">
        <title>Complete genome sequencing of four Arcobacter species reveals a diverse suite of mobile elements.</title>
        <authorList>
            <person name="Miller W.G."/>
            <person name="Yee E."/>
            <person name="Bono J.L."/>
        </authorList>
    </citation>
    <scope>NUCLEOTIDE SEQUENCE [LARGE SCALE GENOMIC DNA]</scope>
    <source>
        <strain evidence="2">LMG 26638</strain>
    </source>
</reference>
<proteinExistence type="predicted"/>
<dbReference type="Proteomes" id="UP000322726">
    <property type="component" value="Chromosome"/>
</dbReference>
<dbReference type="OrthoDB" id="5349268at2"/>
<dbReference type="AlphaFoldDB" id="A0A5C2H466"/>
<keyword evidence="3" id="KW-1185">Reference proteome</keyword>
<protein>
    <recommendedName>
        <fullName evidence="1">Helix-turn-helix domain-containing protein</fullName>
    </recommendedName>
</protein>
<accession>A0A5C2H466</accession>
<sequence>MSKNEFTELKNKKYYRAKEVAEYLGICKSNVWRLSKLQKITPIKISQRVTVFSIDEINKVFNLNDEVAK</sequence>
<organism evidence="2 3">
    <name type="scientific">Malaciobacter pacificus</name>
    <dbReference type="NCBI Taxonomy" id="1080223"/>
    <lineage>
        <taxon>Bacteria</taxon>
        <taxon>Pseudomonadati</taxon>
        <taxon>Campylobacterota</taxon>
        <taxon>Epsilonproteobacteria</taxon>
        <taxon>Campylobacterales</taxon>
        <taxon>Arcobacteraceae</taxon>
        <taxon>Malaciobacter</taxon>
    </lineage>
</organism>
<reference evidence="2" key="2">
    <citation type="submission" date="2019-09" db="EMBL/GenBank/DDBJ databases">
        <title>Taxonomic note: a critical rebuttal of the proposed division of the genus Arcobacter into six genera, emended descriptions of Arcobacter anaerophilus and the genus Arcobacter, and an assessment of genus-level boundaries for Epsilonproteobacteria using in silico genomic comparator tools.</title>
        <authorList>
            <person name="On S.L.W."/>
            <person name="Miller W.G."/>
            <person name="Biggs P."/>
            <person name="Cornelius A."/>
            <person name="Vandamme P."/>
        </authorList>
    </citation>
    <scope>NUCLEOTIDE SEQUENCE [LARGE SCALE GENOMIC DNA]</scope>
    <source>
        <strain evidence="2">LMG 26638</strain>
    </source>
</reference>
<evidence type="ECO:0000313" key="3">
    <source>
        <dbReference type="Proteomes" id="UP000322726"/>
    </source>
</evidence>
<feature type="domain" description="Helix-turn-helix" evidence="1">
    <location>
        <begin position="14"/>
        <end position="58"/>
    </location>
</feature>
<gene>
    <name evidence="2" type="ORF">APAC_0014</name>
</gene>